<gene>
    <name evidence="1" type="primary">TEP1</name>
</gene>
<sequence>MGPPIFWNMWAKWTKYSRFHHPQERQGSSLSGHWKRTLQAPWLLFPSKDGAASGFSFHPLSETCMGSGTCC</sequence>
<evidence type="ECO:0000313" key="1">
    <source>
        <dbReference type="EMBL" id="CCQ43385.1"/>
    </source>
</evidence>
<dbReference type="AlphaFoldDB" id="L8E7X6"/>
<organism evidence="1">
    <name type="scientific">Homo sapiens</name>
    <name type="common">Human</name>
    <dbReference type="NCBI Taxonomy" id="9606"/>
    <lineage>
        <taxon>Eukaryota</taxon>
        <taxon>Metazoa</taxon>
        <taxon>Chordata</taxon>
        <taxon>Craniata</taxon>
        <taxon>Vertebrata</taxon>
        <taxon>Euteleostomi</taxon>
        <taxon>Mammalia</taxon>
        <taxon>Eutheria</taxon>
        <taxon>Euarchontoglires</taxon>
        <taxon>Primates</taxon>
        <taxon>Haplorrhini</taxon>
        <taxon>Catarrhini</taxon>
        <taxon>Hominidae</taxon>
        <taxon>Homo</taxon>
    </lineage>
</organism>
<dbReference type="OrthoDB" id="427368at2759"/>
<dbReference type="EMBL" id="HF583888">
    <property type="protein sequence ID" value="CCQ43385.1"/>
    <property type="molecule type" value="Genomic_DNA"/>
</dbReference>
<name>L8E7X6_HUMAN</name>
<accession>L8E7X6</accession>
<proteinExistence type="predicted"/>
<dbReference type="ChiTaRS" id="TEP1">
    <property type="organism name" value="human"/>
</dbReference>
<protein>
    <submittedName>
        <fullName evidence="1">Alternative protein TEP1</fullName>
    </submittedName>
</protein>
<reference evidence="1" key="1">
    <citation type="journal article" date="2013" name="PLoS ONE">
        <title>Direct detection of alternative open reading frames translation products in human significantly expands the proteome.</title>
        <authorList>
            <person name="Vanderperre B."/>
            <person name="Lucier J.-F."/>
            <person name="Motard J."/>
            <person name="Tremblay G."/>
            <person name="Vanderperre S."/>
            <person name="Wisztorski M."/>
            <person name="Salzet M."/>
            <person name="Boisvert F.-M."/>
            <person name="Roucou X."/>
        </authorList>
    </citation>
    <scope>NUCLEOTIDE SEQUENCE</scope>
</reference>